<feature type="region of interest" description="Disordered" evidence="1">
    <location>
        <begin position="1"/>
        <end position="33"/>
    </location>
</feature>
<comment type="caution">
    <text evidence="2">The sequence shown here is derived from an EMBL/GenBank/DDBJ whole genome shotgun (WGS) entry which is preliminary data.</text>
</comment>
<evidence type="ECO:0000313" key="2">
    <source>
        <dbReference type="EMBL" id="CAB3404772.1"/>
    </source>
</evidence>
<reference evidence="2 3" key="1">
    <citation type="submission" date="2020-04" db="EMBL/GenBank/DDBJ databases">
        <authorList>
            <person name="Laetsch R D."/>
            <person name="Stevens L."/>
            <person name="Kumar S."/>
            <person name="Blaxter L. M."/>
        </authorList>
    </citation>
    <scope>NUCLEOTIDE SEQUENCE [LARGE SCALE GENOMIC DNA]</scope>
</reference>
<name>A0A8S1EX40_9PELO</name>
<dbReference type="OrthoDB" id="5819245at2759"/>
<dbReference type="Proteomes" id="UP000494206">
    <property type="component" value="Unassembled WGS sequence"/>
</dbReference>
<accession>A0A8S1EX40</accession>
<organism evidence="2 3">
    <name type="scientific">Caenorhabditis bovis</name>
    <dbReference type="NCBI Taxonomy" id="2654633"/>
    <lineage>
        <taxon>Eukaryota</taxon>
        <taxon>Metazoa</taxon>
        <taxon>Ecdysozoa</taxon>
        <taxon>Nematoda</taxon>
        <taxon>Chromadorea</taxon>
        <taxon>Rhabditida</taxon>
        <taxon>Rhabditina</taxon>
        <taxon>Rhabditomorpha</taxon>
        <taxon>Rhabditoidea</taxon>
        <taxon>Rhabditidae</taxon>
        <taxon>Peloderinae</taxon>
        <taxon>Caenorhabditis</taxon>
    </lineage>
</organism>
<dbReference type="EMBL" id="CADEPM010000004">
    <property type="protein sequence ID" value="CAB3404772.1"/>
    <property type="molecule type" value="Genomic_DNA"/>
</dbReference>
<dbReference type="AlphaFoldDB" id="A0A8S1EX40"/>
<feature type="compositionally biased region" description="Polar residues" evidence="1">
    <location>
        <begin position="1"/>
        <end position="16"/>
    </location>
</feature>
<evidence type="ECO:0000313" key="3">
    <source>
        <dbReference type="Proteomes" id="UP000494206"/>
    </source>
</evidence>
<sequence length="226" mass="25632">MKPRVSTSSETNSSGFGSMENLEVEEISAPRGTKRKTLNSINDLDELMKNSLNVTEKRTCYDLESKSLSITTQEDHRLSTRRASSMSRCSPVSLERRASMKSPRGNCLQFVRNFEAISTDSISPRSINQYRSPRKRINLSPEDVYSKHRLGSTFSPVVVRARRRSAIRPDLKRCNVPIESSRDQFKKVLTPKHGIRQKLATLNRSRPSLNSRLLNINTDVTESSCN</sequence>
<evidence type="ECO:0000256" key="1">
    <source>
        <dbReference type="SAM" id="MobiDB-lite"/>
    </source>
</evidence>
<gene>
    <name evidence="2" type="ORF">CBOVIS_LOCUS7049</name>
</gene>
<keyword evidence="3" id="KW-1185">Reference proteome</keyword>
<protein>
    <submittedName>
        <fullName evidence="2">Uncharacterized protein</fullName>
    </submittedName>
</protein>
<proteinExistence type="predicted"/>